<evidence type="ECO:0000313" key="3">
    <source>
        <dbReference type="EMBL" id="REG90324.1"/>
    </source>
</evidence>
<evidence type="ECO:0008006" key="5">
    <source>
        <dbReference type="Google" id="ProtNLM"/>
    </source>
</evidence>
<protein>
    <recommendedName>
        <fullName evidence="5">SPOR domain-containing protein</fullName>
    </recommendedName>
</protein>
<feature type="region of interest" description="Disordered" evidence="1">
    <location>
        <begin position="116"/>
        <end position="151"/>
    </location>
</feature>
<dbReference type="Proteomes" id="UP000256405">
    <property type="component" value="Unassembled WGS sequence"/>
</dbReference>
<comment type="caution">
    <text evidence="3">The sequence shown here is derived from an EMBL/GenBank/DDBJ whole genome shotgun (WGS) entry which is preliminary data.</text>
</comment>
<dbReference type="EMBL" id="QUNF01000007">
    <property type="protein sequence ID" value="REG90324.1"/>
    <property type="molecule type" value="Genomic_DNA"/>
</dbReference>
<accession>A0A3E0DW73</accession>
<dbReference type="OrthoDB" id="982063at2"/>
<keyword evidence="2" id="KW-1133">Transmembrane helix</keyword>
<reference evidence="3 4" key="1">
    <citation type="submission" date="2018-08" db="EMBL/GenBank/DDBJ databases">
        <title>Genomic Encyclopedia of Archaeal and Bacterial Type Strains, Phase II (KMG-II): from individual species to whole genera.</title>
        <authorList>
            <person name="Goeker M."/>
        </authorList>
    </citation>
    <scope>NUCLEOTIDE SEQUENCE [LARGE SCALE GENOMIC DNA]</scope>
    <source>
        <strain evidence="3 4">DSM 15986</strain>
    </source>
</reference>
<dbReference type="RefSeq" id="WP_086539925.1">
    <property type="nucleotide sequence ID" value="NZ_MSSW01000004.1"/>
</dbReference>
<sequence>MNGKTEDYKQWTDPKDYGLPFVEVVPLSQASISKKEDEISAPIDVAEVKKKTIHAVRTSVVERQESTKSESKIEEKKSNNSWIWIAAVFTVAVVIVIIWQMNKSVIPASDSGEIFSDSTEGLASQENDEVAINSTPSKETQTSDIQSTISDSISSVSPASISAQTGTTIASRVSGTLVRVTEKADRAQFYIIVGSLPNEAMALKEAEQYKDRAEKVYLILPYEDVTNYRLAIGTSRGWTAINEELALVKDQYTEELWILKY</sequence>
<keyword evidence="2" id="KW-0812">Transmembrane</keyword>
<evidence type="ECO:0000256" key="2">
    <source>
        <dbReference type="SAM" id="Phobius"/>
    </source>
</evidence>
<feature type="compositionally biased region" description="Polar residues" evidence="1">
    <location>
        <begin position="116"/>
        <end position="125"/>
    </location>
</feature>
<evidence type="ECO:0000313" key="4">
    <source>
        <dbReference type="Proteomes" id="UP000256405"/>
    </source>
</evidence>
<proteinExistence type="predicted"/>
<evidence type="ECO:0000256" key="1">
    <source>
        <dbReference type="SAM" id="MobiDB-lite"/>
    </source>
</evidence>
<dbReference type="AlphaFoldDB" id="A0A3E0DW73"/>
<feature type="compositionally biased region" description="Low complexity" evidence="1">
    <location>
        <begin position="140"/>
        <end position="151"/>
    </location>
</feature>
<name>A0A3E0DW73_9BACT</name>
<keyword evidence="2" id="KW-0472">Membrane</keyword>
<organism evidence="3 4">
    <name type="scientific">Algoriphagus antarcticus</name>
    <dbReference type="NCBI Taxonomy" id="238540"/>
    <lineage>
        <taxon>Bacteria</taxon>
        <taxon>Pseudomonadati</taxon>
        <taxon>Bacteroidota</taxon>
        <taxon>Cytophagia</taxon>
        <taxon>Cytophagales</taxon>
        <taxon>Cyclobacteriaceae</taxon>
        <taxon>Algoriphagus</taxon>
    </lineage>
</organism>
<keyword evidence="4" id="KW-1185">Reference proteome</keyword>
<feature type="transmembrane region" description="Helical" evidence="2">
    <location>
        <begin position="82"/>
        <end position="101"/>
    </location>
</feature>
<gene>
    <name evidence="3" type="ORF">C8N25_10763</name>
</gene>